<dbReference type="GO" id="GO:0000155">
    <property type="term" value="F:phosphorelay sensor kinase activity"/>
    <property type="evidence" value="ECO:0007669"/>
    <property type="project" value="InterPro"/>
</dbReference>
<feature type="domain" description="HPr kinase/phosphorylase C-terminal" evidence="1">
    <location>
        <begin position="3"/>
        <end position="79"/>
    </location>
</feature>
<evidence type="ECO:0000313" key="3">
    <source>
        <dbReference type="Proteomes" id="UP000284605"/>
    </source>
</evidence>
<dbReference type="RefSeq" id="WP_119780270.1">
    <property type="nucleotide sequence ID" value="NZ_QYUK01000011.1"/>
</dbReference>
<dbReference type="GO" id="GO:0005524">
    <property type="term" value="F:ATP binding"/>
    <property type="evidence" value="ECO:0007669"/>
    <property type="project" value="InterPro"/>
</dbReference>
<sequence length="148" mass="15491">MNASSHLVHATCVALADRGVLLRGPSGSGKSDLALRLIDRGGELVADDQVTVSVEDGRLVARAPANLHGLIEVRGLGILRRPARAQAPLLLVVDLVAPEAVERMPLPQQALIADIAVSRIHLNPFEAAAPIKVELALGLLDGSVTVLE</sequence>
<dbReference type="AlphaFoldDB" id="A0A418WGD5"/>
<evidence type="ECO:0000259" key="1">
    <source>
        <dbReference type="Pfam" id="PF07475"/>
    </source>
</evidence>
<dbReference type="Proteomes" id="UP000284605">
    <property type="component" value="Unassembled WGS sequence"/>
</dbReference>
<proteinExistence type="predicted"/>
<dbReference type="InterPro" id="IPR027417">
    <property type="entry name" value="P-loop_NTPase"/>
</dbReference>
<dbReference type="EMBL" id="QYUK01000011">
    <property type="protein sequence ID" value="RJF89081.1"/>
    <property type="molecule type" value="Genomic_DNA"/>
</dbReference>
<comment type="caution">
    <text evidence="2">The sequence shown here is derived from an EMBL/GenBank/DDBJ whole genome shotgun (WGS) entry which is preliminary data.</text>
</comment>
<dbReference type="PANTHER" id="PTHR30305">
    <property type="entry name" value="PROTEIN YJDM-RELATED"/>
    <property type="match status" value="1"/>
</dbReference>
<dbReference type="InterPro" id="IPR011104">
    <property type="entry name" value="Hpr_kin/Pase_C"/>
</dbReference>
<dbReference type="Pfam" id="PF07475">
    <property type="entry name" value="Hpr_kinase_C"/>
    <property type="match status" value="1"/>
</dbReference>
<protein>
    <recommendedName>
        <fullName evidence="1">HPr kinase/phosphorylase C-terminal domain-containing protein</fullName>
    </recommendedName>
</protein>
<dbReference type="Gene3D" id="3.40.50.300">
    <property type="entry name" value="P-loop containing nucleotide triphosphate hydrolases"/>
    <property type="match status" value="1"/>
</dbReference>
<dbReference type="CDD" id="cd01918">
    <property type="entry name" value="HprK_C"/>
    <property type="match status" value="1"/>
</dbReference>
<keyword evidence="3" id="KW-1185">Reference proteome</keyword>
<dbReference type="SUPFAM" id="SSF53795">
    <property type="entry name" value="PEP carboxykinase-like"/>
    <property type="match status" value="1"/>
</dbReference>
<evidence type="ECO:0000313" key="2">
    <source>
        <dbReference type="EMBL" id="RJF89081.1"/>
    </source>
</evidence>
<dbReference type="OrthoDB" id="8326226at2"/>
<reference evidence="2 3" key="1">
    <citation type="submission" date="2018-09" db="EMBL/GenBank/DDBJ databases">
        <authorList>
            <person name="Zhu H."/>
        </authorList>
    </citation>
    <scope>NUCLEOTIDE SEQUENCE [LARGE SCALE GENOMIC DNA]</scope>
    <source>
        <strain evidence="2 3">K1W22B-8</strain>
    </source>
</reference>
<gene>
    <name evidence="2" type="ORF">D3874_20620</name>
</gene>
<name>A0A418WGD5_9PROT</name>
<dbReference type="GO" id="GO:0006109">
    <property type="term" value="P:regulation of carbohydrate metabolic process"/>
    <property type="evidence" value="ECO:0007669"/>
    <property type="project" value="InterPro"/>
</dbReference>
<accession>A0A418WGD5</accession>
<organism evidence="2 3">
    <name type="scientific">Oleomonas cavernae</name>
    <dbReference type="NCBI Taxonomy" id="2320859"/>
    <lineage>
        <taxon>Bacteria</taxon>
        <taxon>Pseudomonadati</taxon>
        <taxon>Pseudomonadota</taxon>
        <taxon>Alphaproteobacteria</taxon>
        <taxon>Acetobacterales</taxon>
        <taxon>Acetobacteraceae</taxon>
        <taxon>Oleomonas</taxon>
    </lineage>
</organism>
<dbReference type="PANTHER" id="PTHR30305:SF1">
    <property type="entry name" value="HPR KINASE_PHOSPHORYLASE"/>
    <property type="match status" value="1"/>
</dbReference>